<protein>
    <submittedName>
        <fullName evidence="2">Uncharacterized protein</fullName>
    </submittedName>
</protein>
<dbReference type="AlphaFoldDB" id="A0A0D0SDG7"/>
<dbReference type="EMBL" id="JXCQ01000051">
    <property type="protein sequence ID" value="KIR20288.1"/>
    <property type="molecule type" value="Genomic_DNA"/>
</dbReference>
<gene>
    <name evidence="2" type="ORF">PFLU3_43200</name>
</gene>
<dbReference type="Proteomes" id="UP000032210">
    <property type="component" value="Unassembled WGS sequence"/>
</dbReference>
<evidence type="ECO:0000313" key="2">
    <source>
        <dbReference type="EMBL" id="KIR20288.1"/>
    </source>
</evidence>
<keyword evidence="1" id="KW-0812">Transmembrane</keyword>
<keyword evidence="1" id="KW-1133">Transmembrane helix</keyword>
<accession>A0A0D0SDG7</accession>
<comment type="caution">
    <text evidence="2">The sequence shown here is derived from an EMBL/GenBank/DDBJ whole genome shotgun (WGS) entry which is preliminary data.</text>
</comment>
<sequence>MKSRSVSPACTQYSRGWCSKQISLRISVSFCSASMLVMMSGTVWAWKMRQLERRLKRARVGSTTAV</sequence>
<evidence type="ECO:0000313" key="3">
    <source>
        <dbReference type="Proteomes" id="UP000032210"/>
    </source>
</evidence>
<organism evidence="2 3">
    <name type="scientific">Pseudomonas fluorescens</name>
    <dbReference type="NCBI Taxonomy" id="294"/>
    <lineage>
        <taxon>Bacteria</taxon>
        <taxon>Pseudomonadati</taxon>
        <taxon>Pseudomonadota</taxon>
        <taxon>Gammaproteobacteria</taxon>
        <taxon>Pseudomonadales</taxon>
        <taxon>Pseudomonadaceae</taxon>
        <taxon>Pseudomonas</taxon>
    </lineage>
</organism>
<name>A0A0D0SDG7_PSEFL</name>
<reference evidence="2 3" key="1">
    <citation type="submission" date="2015-01" db="EMBL/GenBank/DDBJ databases">
        <title>Genome sequence of the beneficial rhizobacterium Pseudomonas fluorescens 2-79.</title>
        <authorList>
            <person name="Thuermer A."/>
            <person name="Daniel R."/>
        </authorList>
    </citation>
    <scope>NUCLEOTIDE SEQUENCE [LARGE SCALE GENOMIC DNA]</scope>
    <source>
        <strain evidence="2 3">2-79</strain>
    </source>
</reference>
<feature type="transmembrane region" description="Helical" evidence="1">
    <location>
        <begin position="22"/>
        <end position="46"/>
    </location>
</feature>
<evidence type="ECO:0000256" key="1">
    <source>
        <dbReference type="SAM" id="Phobius"/>
    </source>
</evidence>
<keyword evidence="1" id="KW-0472">Membrane</keyword>
<proteinExistence type="predicted"/>